<evidence type="ECO:0000256" key="5">
    <source>
        <dbReference type="ARBA" id="ARBA00022737"/>
    </source>
</evidence>
<dbReference type="InParanoid" id="D5GCA7"/>
<evidence type="ECO:0000259" key="11">
    <source>
        <dbReference type="Pfam" id="PF16507"/>
    </source>
</evidence>
<evidence type="ECO:0000256" key="4">
    <source>
        <dbReference type="ARBA" id="ARBA00022490"/>
    </source>
</evidence>
<evidence type="ECO:0000259" key="13">
    <source>
        <dbReference type="Pfam" id="PF23096"/>
    </source>
</evidence>
<evidence type="ECO:0000256" key="6">
    <source>
        <dbReference type="ARBA" id="ARBA00022763"/>
    </source>
</evidence>
<keyword evidence="7" id="KW-0234">DNA repair</keyword>
<evidence type="ECO:0000256" key="7">
    <source>
        <dbReference type="ARBA" id="ARBA00023204"/>
    </source>
</evidence>
<dbReference type="OMA" id="ECTQLVP"/>
<dbReference type="GO" id="GO:0006281">
    <property type="term" value="P:DNA repair"/>
    <property type="evidence" value="ECO:0007669"/>
    <property type="project" value="UniProtKB-KW"/>
</dbReference>
<dbReference type="InterPro" id="IPR035309">
    <property type="entry name" value="PSME4"/>
</dbReference>
<feature type="domain" description="Proteasome activator Blm10 middle HEAT repeats region" evidence="11">
    <location>
        <begin position="375"/>
        <end position="563"/>
    </location>
</feature>
<dbReference type="EMBL" id="FN430108">
    <property type="protein sequence ID" value="CAZ82150.1"/>
    <property type="molecule type" value="Genomic_DNA"/>
</dbReference>
<dbReference type="FunCoup" id="D5GCA7">
    <property type="interactions" value="320"/>
</dbReference>
<evidence type="ECO:0000313" key="14">
    <source>
        <dbReference type="EMBL" id="CAZ82150.1"/>
    </source>
</evidence>
<dbReference type="Proteomes" id="UP000006911">
    <property type="component" value="Unassembled WGS sequence"/>
</dbReference>
<dbReference type="GO" id="GO:0070628">
    <property type="term" value="F:proteasome binding"/>
    <property type="evidence" value="ECO:0007669"/>
    <property type="project" value="InterPro"/>
</dbReference>
<accession>D5GCA7</accession>
<dbReference type="InterPro" id="IPR055455">
    <property type="entry name" value="HEAT_PSME4"/>
</dbReference>
<evidence type="ECO:0000256" key="9">
    <source>
        <dbReference type="SAM" id="MobiDB-lite"/>
    </source>
</evidence>
<keyword evidence="8" id="KW-0539">Nucleus</keyword>
<evidence type="ECO:0000256" key="2">
    <source>
        <dbReference type="ARBA" id="ARBA00004496"/>
    </source>
</evidence>
<dbReference type="GeneID" id="9184828"/>
<dbReference type="Pfam" id="PF11919">
    <property type="entry name" value="PSME4_C"/>
    <property type="match status" value="1"/>
</dbReference>
<feature type="domain" description="Proteasome activator Blm10 N-terminal" evidence="12">
    <location>
        <begin position="21"/>
        <end position="87"/>
    </location>
</feature>
<feature type="compositionally biased region" description="Acidic residues" evidence="9">
    <location>
        <begin position="828"/>
        <end position="838"/>
    </location>
</feature>
<gene>
    <name evidence="14" type="ORF">GSTUM_00000653001</name>
</gene>
<dbReference type="HOGENOM" id="CLU_000772_3_0_1"/>
<dbReference type="Pfam" id="PF16547">
    <property type="entry name" value="BLM10_N"/>
    <property type="match status" value="1"/>
</dbReference>
<dbReference type="RefSeq" id="XP_002837959.1">
    <property type="nucleotide sequence ID" value="XM_002837913.1"/>
</dbReference>
<dbReference type="SUPFAM" id="SSF48371">
    <property type="entry name" value="ARM repeat"/>
    <property type="match status" value="1"/>
</dbReference>
<dbReference type="InterPro" id="IPR021843">
    <property type="entry name" value="PSME4_C"/>
</dbReference>
<dbReference type="PANTHER" id="PTHR32170:SF3">
    <property type="entry name" value="PROTEASOME ACTIVATOR COMPLEX SUBUNIT 4"/>
    <property type="match status" value="1"/>
</dbReference>
<feature type="domain" description="Proteasome activator complex subunit 4-like HEAT repeat-like" evidence="13">
    <location>
        <begin position="1251"/>
        <end position="1458"/>
    </location>
</feature>
<organism evidence="14 15">
    <name type="scientific">Tuber melanosporum (strain Mel28)</name>
    <name type="common">Perigord black truffle</name>
    <dbReference type="NCBI Taxonomy" id="656061"/>
    <lineage>
        <taxon>Eukaryota</taxon>
        <taxon>Fungi</taxon>
        <taxon>Dikarya</taxon>
        <taxon>Ascomycota</taxon>
        <taxon>Pezizomycotina</taxon>
        <taxon>Pezizomycetes</taxon>
        <taxon>Pezizales</taxon>
        <taxon>Tuberaceae</taxon>
        <taxon>Tuber</taxon>
    </lineage>
</organism>
<dbReference type="GO" id="GO:0010499">
    <property type="term" value="P:proteasomal ubiquitin-independent protein catabolic process"/>
    <property type="evidence" value="ECO:0007669"/>
    <property type="project" value="TreeGrafter"/>
</dbReference>
<reference evidence="14 15" key="1">
    <citation type="journal article" date="2010" name="Nature">
        <title>Perigord black truffle genome uncovers evolutionary origins and mechanisms of symbiosis.</title>
        <authorList>
            <person name="Martin F."/>
            <person name="Kohler A."/>
            <person name="Murat C."/>
            <person name="Balestrini R."/>
            <person name="Coutinho P.M."/>
            <person name="Jaillon O."/>
            <person name="Montanini B."/>
            <person name="Morin E."/>
            <person name="Noel B."/>
            <person name="Percudani R."/>
            <person name="Porcel B."/>
            <person name="Rubini A."/>
            <person name="Amicucci A."/>
            <person name="Amselem J."/>
            <person name="Anthouard V."/>
            <person name="Arcioni S."/>
            <person name="Artiguenave F."/>
            <person name="Aury J.M."/>
            <person name="Ballario P."/>
            <person name="Bolchi A."/>
            <person name="Brenna A."/>
            <person name="Brun A."/>
            <person name="Buee M."/>
            <person name="Cantarel B."/>
            <person name="Chevalier G."/>
            <person name="Couloux A."/>
            <person name="Da Silva C."/>
            <person name="Denoeud F."/>
            <person name="Duplessis S."/>
            <person name="Ghignone S."/>
            <person name="Hilselberger B."/>
            <person name="Iotti M."/>
            <person name="Marcais B."/>
            <person name="Mello A."/>
            <person name="Miranda M."/>
            <person name="Pacioni G."/>
            <person name="Quesneville H."/>
            <person name="Riccioni C."/>
            <person name="Ruotolo R."/>
            <person name="Splivallo R."/>
            <person name="Stocchi V."/>
            <person name="Tisserant E."/>
            <person name="Viscomi A.R."/>
            <person name="Zambonelli A."/>
            <person name="Zampieri E."/>
            <person name="Henrissat B."/>
            <person name="Lebrun M.H."/>
            <person name="Paolocci F."/>
            <person name="Bonfante P."/>
            <person name="Ottonello S."/>
            <person name="Wincker P."/>
        </authorList>
    </citation>
    <scope>NUCLEOTIDE SEQUENCE [LARGE SCALE GENOMIC DNA]</scope>
    <source>
        <strain evidence="14 15">Mel28</strain>
    </source>
</reference>
<name>D5GCA7_TUBMM</name>
<feature type="compositionally biased region" description="Basic and acidic residues" evidence="9">
    <location>
        <begin position="798"/>
        <end position="813"/>
    </location>
</feature>
<evidence type="ECO:0000259" key="10">
    <source>
        <dbReference type="Pfam" id="PF11919"/>
    </source>
</evidence>
<evidence type="ECO:0000256" key="8">
    <source>
        <dbReference type="ARBA" id="ARBA00023242"/>
    </source>
</evidence>
<protein>
    <submittedName>
        <fullName evidence="14">(Perigord truffle) hypothetical protein</fullName>
    </submittedName>
</protein>
<dbReference type="GO" id="GO:0005634">
    <property type="term" value="C:nucleus"/>
    <property type="evidence" value="ECO:0007669"/>
    <property type="project" value="UniProtKB-SubCell"/>
</dbReference>
<dbReference type="InterPro" id="IPR032430">
    <property type="entry name" value="Blm10_mid"/>
</dbReference>
<evidence type="ECO:0000256" key="1">
    <source>
        <dbReference type="ARBA" id="ARBA00004123"/>
    </source>
</evidence>
<feature type="region of interest" description="Disordered" evidence="9">
    <location>
        <begin position="797"/>
        <end position="840"/>
    </location>
</feature>
<dbReference type="STRING" id="656061.D5GCA7"/>
<dbReference type="Pfam" id="PF16507">
    <property type="entry name" value="HEAT_PSME4_mid"/>
    <property type="match status" value="2"/>
</dbReference>
<keyword evidence="15" id="KW-1185">Reference proteome</keyword>
<dbReference type="GO" id="GO:0005829">
    <property type="term" value="C:cytosol"/>
    <property type="evidence" value="ECO:0007669"/>
    <property type="project" value="TreeGrafter"/>
</dbReference>
<dbReference type="InterPro" id="IPR016024">
    <property type="entry name" value="ARM-type_fold"/>
</dbReference>
<feature type="domain" description="Proteasome activator complex subunit 4 C-terminal" evidence="10">
    <location>
        <begin position="1753"/>
        <end position="1841"/>
    </location>
</feature>
<keyword evidence="6" id="KW-0227">DNA damage</keyword>
<evidence type="ECO:0000259" key="12">
    <source>
        <dbReference type="Pfam" id="PF16547"/>
    </source>
</evidence>
<dbReference type="Pfam" id="PF23096">
    <property type="entry name" value="HEAT_PSME4"/>
    <property type="match status" value="1"/>
</dbReference>
<dbReference type="KEGG" id="tml:GSTUM_00000653001"/>
<feature type="region of interest" description="Disordered" evidence="9">
    <location>
        <begin position="17"/>
        <end position="37"/>
    </location>
</feature>
<dbReference type="InterPro" id="IPR032372">
    <property type="entry name" value="Blm10_N"/>
</dbReference>
<dbReference type="eggNOG" id="KOG1851">
    <property type="taxonomic scope" value="Eukaryota"/>
</dbReference>
<dbReference type="Gene3D" id="1.10.287.2210">
    <property type="match status" value="1"/>
</dbReference>
<keyword evidence="5" id="KW-0677">Repeat</keyword>
<comment type="similarity">
    <text evidence="3">Belongs to the BLM10 family.</text>
</comment>
<proteinExistence type="inferred from homology"/>
<dbReference type="PANTHER" id="PTHR32170">
    <property type="entry name" value="PROTEASOME ACTIVATOR COMPLEX SUBUNIT 4"/>
    <property type="match status" value="1"/>
</dbReference>
<evidence type="ECO:0000256" key="3">
    <source>
        <dbReference type="ARBA" id="ARBA00005739"/>
    </source>
</evidence>
<keyword evidence="4" id="KW-0963">Cytoplasm</keyword>
<comment type="subcellular location">
    <subcellularLocation>
        <location evidence="2">Cytoplasm</location>
    </subcellularLocation>
    <subcellularLocation>
        <location evidence="1">Nucleus</location>
    </subcellularLocation>
</comment>
<dbReference type="GO" id="GO:0016504">
    <property type="term" value="F:peptidase activator activity"/>
    <property type="evidence" value="ECO:0007669"/>
    <property type="project" value="InterPro"/>
</dbReference>
<feature type="domain" description="Proteasome activator Blm10 middle HEAT repeats region" evidence="11">
    <location>
        <begin position="569"/>
        <end position="787"/>
    </location>
</feature>
<evidence type="ECO:0000313" key="15">
    <source>
        <dbReference type="Proteomes" id="UP000006911"/>
    </source>
</evidence>
<sequence length="1841" mass="209012">MAKVSDFLAAHLGANGDGQAASGATSPGAEWRDDDDGDVAARYRPRTYPYYRYLPYDTEDESERQKNLDEIIKHLYISIEAGDFAPGAVHWSRELRSWLSLKFDPPRKTRVKLVKLYYELAMAPGLDPTVAERFASMFMVLTKRKHYLRPGKDLTLDWRPLFKELKVFVLPQESGFIHSTTVKKNVRTLTKMCSFAQPFFNPEEITEMFEEFLPYFSTSFAEGAFVVVGLLNLLLPTVPPPPDKPKLQPSYYLPTLFHLWSLVNRSRVFDVNFLDLLSRLARDLLPAKGIPFGEYGIYSKEQSALIFTAILRLLEIPVGQATSPYSSVVDTNIGLAMTLDRDPRKNPVAHHIARWIVMSLSPHSLNQPDSILSNLEGLIQAVETFFHPSNTGNWTKTLSQLVYYLADFFVMRWNRERSGEMEVPEDRRLTPELKRRFVMCLKEVIFMGIYAKSSTAMSFSLSSLQSLAYLEPDLILPGALQRIYPSIQGLVEVHRTTSSLRSLQVLSRIMVRTRGFRNHVTTLLGLALPGIDANDLDKTLHTLSFVQAVAYNIPFRDLTEDEEGGVFTAYHQARDAMAFICNSLCKVNPEKALKQLIPVLIRNIRTEIEENGAASTRNTGSDVLPRDRGLVWNVSILSMCVVHIGDAVLNHKEELLEIAGFMQKRCKGMPTVHISNFIHHLLLNLTVVYTVDYGLVEPDKRCDINAWGKVYDPKEITIRWHIPSREEVEFAVELFRSQAENALEALASLTSGSSDIKSDGTGKEWSDEVSRNLVLLRLIISGISVLFDPQRIPGGTLVEKEKRDDDLEMKDADGDTGDAPGDVSGTDGSDEPMGEAQDDDVKPTYRYPAGYFFDDPGDPLYVTVHDLRDKVGGILHSVHTFLTSSQEDDVPCFNALYTAYRSWFMDVGIERSACVLDRVTRLFAADIHPFKVSGMRKNYPRPLLLRRANVYHLQRLRHNAGPRPQSVMDKTLLLDLAESCVSLYTEIRRHAQSAGESATKVIIGARPLVIPPLLTAFEDSIKNNDFRRMKGAMYSLLFGSLAKTAGRDWRYTPALIKAFISASTADKPSVQKLATSATYQVMDYGRPLERMVILNDETVRRIAPAEDLLAVITKKRDQIARKRKRIEAKKHDLALELVELAKKAHWKTASRAATIVVNLGLRFQTIAPTSMLELTTKGTVDAHPGLRGLYSGALVAYFCLIELRATCDHNYRNFLIDRLSLPNKVNVPTRSDDPKWTSKFLDAFTKPEAEYYVDHDYPGWFVWGKDFPAYEVNPEEGLQFDEVETNARKTIANLLDREWFKSFFGYLKQEPRDGSPDRFRMASSMLLQFAFELVRDGLALVTYDQLKEETEAVFEDGSDKHQHRATAEILGALVNAYRDSTVKNRDMMWAHVFPIVKRIFEEGLTPENSSYWSSFLHLVLQGKDLRRSWPILEWLTNYRLDMNSNAAFKESSKIQLLQQSIQEAGWHFRLEKPILEDFLKHIDHPYKGKGVREAMGQTLGTIYRSRHHESYKNVQYLMDTQARASSVGLTPYGPTEEFSETVHSVFKRLEQWRHERTPGQQSPSSYTAGSKTVLLWLDTTLSSHECTQLIPFFPDVFMGEMLHMMDIKEDPELMSLAYHVFRHLPNIPHPFKQDHKFISALIRIGTTSPLWHQRLRVLINMQVIYFRRLFLITAEEKERIFTCVSTMLEDPQLEVRIGAATTLSGMVRCSPVRLRQGIVQELKNKFTRMLVRNPLPKRSPAGTPTPDYTRIVITRHAAVLGLGALVQAFPYASPPPLWLPEVLATLAVKAAADPGMVGKSVKSALGEFKKTRQDTWHVDVKAFTSDQLEDLEGVLWKSYFA</sequence>